<dbReference type="Gene3D" id="2.40.70.10">
    <property type="entry name" value="Acid Proteases"/>
    <property type="match status" value="1"/>
</dbReference>
<feature type="region of interest" description="Disordered" evidence="1">
    <location>
        <begin position="239"/>
        <end position="259"/>
    </location>
</feature>
<dbReference type="STRING" id="1442369.A0A0D2GXX2"/>
<dbReference type="RefSeq" id="XP_013270139.1">
    <property type="nucleotide sequence ID" value="XM_013414685.1"/>
</dbReference>
<dbReference type="AlphaFoldDB" id="A0A0D2GXX2"/>
<sequence>MFLDYQADWKKAREYCMANGKVIRSMGQVTLKFQLPCWKAPRSIEFQVLEELERPVIFGAELAIQMSKLDRLPCTNHEDSAPRVTHLSRKGQRPTRVFRCLVDDKMVEASADTGSDLSLISPLAVSKLSGAGSMRTENFDITLADKSKAHIDASFRASFSPYSASKETVTERFYILEGLTADIFLSRHILDKIGAFTRNQASFSDSLGQPMLYNLNVAAYLSEPSANLLSIFRTGRRATTKTDASSAKPTLQNLPPPSTPDGDFYAALKVVAAYETHRREKARVEIAGLSGVQKAIAEDAEKRRIERYETDLKSRLDERTQAANNAS</sequence>
<evidence type="ECO:0000256" key="1">
    <source>
        <dbReference type="SAM" id="MobiDB-lite"/>
    </source>
</evidence>
<dbReference type="GeneID" id="25294624"/>
<proteinExistence type="predicted"/>
<evidence type="ECO:0000313" key="3">
    <source>
        <dbReference type="Proteomes" id="UP000053617"/>
    </source>
</evidence>
<accession>A0A0D2GXX2</accession>
<reference evidence="2 3" key="1">
    <citation type="submission" date="2015-01" db="EMBL/GenBank/DDBJ databases">
        <title>The Genome Sequence of Rhinocladiella mackenzie CBS 650.93.</title>
        <authorList>
            <consortium name="The Broad Institute Genomics Platform"/>
            <person name="Cuomo C."/>
            <person name="de Hoog S."/>
            <person name="Gorbushina A."/>
            <person name="Stielow B."/>
            <person name="Teixiera M."/>
            <person name="Abouelleil A."/>
            <person name="Chapman S.B."/>
            <person name="Priest M."/>
            <person name="Young S.K."/>
            <person name="Wortman J."/>
            <person name="Nusbaum C."/>
            <person name="Birren B."/>
        </authorList>
    </citation>
    <scope>NUCLEOTIDE SEQUENCE [LARGE SCALE GENOMIC DNA]</scope>
    <source>
        <strain evidence="2 3">CBS 650.93</strain>
    </source>
</reference>
<gene>
    <name evidence="2" type="ORF">Z518_06553</name>
</gene>
<dbReference type="HOGENOM" id="CLU_850325_0_0_1"/>
<dbReference type="EMBL" id="KN847479">
    <property type="protein sequence ID" value="KIX03003.1"/>
    <property type="molecule type" value="Genomic_DNA"/>
</dbReference>
<organism evidence="2 3">
    <name type="scientific">Rhinocladiella mackenziei CBS 650.93</name>
    <dbReference type="NCBI Taxonomy" id="1442369"/>
    <lineage>
        <taxon>Eukaryota</taxon>
        <taxon>Fungi</taxon>
        <taxon>Dikarya</taxon>
        <taxon>Ascomycota</taxon>
        <taxon>Pezizomycotina</taxon>
        <taxon>Eurotiomycetes</taxon>
        <taxon>Chaetothyriomycetidae</taxon>
        <taxon>Chaetothyriales</taxon>
        <taxon>Herpotrichiellaceae</taxon>
        <taxon>Rhinocladiella</taxon>
    </lineage>
</organism>
<name>A0A0D2GXX2_9EURO</name>
<feature type="compositionally biased region" description="Polar residues" evidence="1">
    <location>
        <begin position="241"/>
        <end position="253"/>
    </location>
</feature>
<dbReference type="VEuPathDB" id="FungiDB:Z518_06553"/>
<keyword evidence="3" id="KW-1185">Reference proteome</keyword>
<dbReference type="OrthoDB" id="6079484at2759"/>
<dbReference type="InterPro" id="IPR021109">
    <property type="entry name" value="Peptidase_aspartic_dom_sf"/>
</dbReference>
<protein>
    <submittedName>
        <fullName evidence="2">Uncharacterized protein</fullName>
    </submittedName>
</protein>
<dbReference type="Proteomes" id="UP000053617">
    <property type="component" value="Unassembled WGS sequence"/>
</dbReference>
<evidence type="ECO:0000313" key="2">
    <source>
        <dbReference type="EMBL" id="KIX03003.1"/>
    </source>
</evidence>